<dbReference type="InterPro" id="IPR013154">
    <property type="entry name" value="ADH-like_N"/>
</dbReference>
<evidence type="ECO:0000256" key="3">
    <source>
        <dbReference type="ARBA" id="ARBA00022516"/>
    </source>
</evidence>
<evidence type="ECO:0000256" key="7">
    <source>
        <dbReference type="ARBA" id="ARBA00023002"/>
    </source>
</evidence>
<keyword evidence="8" id="KW-0443">Lipid metabolism</keyword>
<dbReference type="Pfam" id="PF00107">
    <property type="entry name" value="ADH_zinc_N"/>
    <property type="match status" value="1"/>
</dbReference>
<feature type="non-terminal residue" evidence="16">
    <location>
        <position position="1"/>
    </location>
</feature>
<evidence type="ECO:0000256" key="14">
    <source>
        <dbReference type="ARBA" id="ARBA00048843"/>
    </source>
</evidence>
<dbReference type="InterPro" id="IPR051034">
    <property type="entry name" value="Mito_Enoyl-ACP_Reductase"/>
</dbReference>
<dbReference type="SUPFAM" id="SSF50129">
    <property type="entry name" value="GroES-like"/>
    <property type="match status" value="1"/>
</dbReference>
<sequence>WIMSLRTILSYIKKETKSLCVLNACSLNSATTWGHRYNFNLNQFSKRCYNTTRETQFKQLLVNSYGEPEEVVSLNVMTLPDIIKGTEVFARVLAAPVNPADINTIQGTYAYKPQFPFVPGNEGVLEVLEVGENVKELKKGDRIIPKLNALGTFRSALVAEEKDFIKIPSDIDPILASTIAVNPCTAYRMIKDYVPLQDGDVIIQNLANSAVGQAVIQIAADKGIKTINIVRPRPDLDKLKDFLESLGATLVIPLPDMRKNKDLLNELPKPRLGFNGVSGKDAAELIRMIEVGGTVVTYGGMARQPLFVPVGELIFRDIIFRGYWMTRWNLQHKDDPERITMLDYLFDLVRRGKFVPPPHELVPIEDFKTALRLAMPAKGMTNRKQILVFN</sequence>
<dbReference type="GO" id="GO:0005739">
    <property type="term" value="C:mitochondrion"/>
    <property type="evidence" value="ECO:0007669"/>
    <property type="project" value="UniProtKB-SubCell"/>
</dbReference>
<dbReference type="AlphaFoldDB" id="A0A5N5THK4"/>
<keyword evidence="5" id="KW-0521">NADP</keyword>
<dbReference type="Gene3D" id="3.40.50.720">
    <property type="entry name" value="NAD(P)-binding Rossmann-like Domain"/>
    <property type="match status" value="1"/>
</dbReference>
<evidence type="ECO:0000313" key="17">
    <source>
        <dbReference type="Proteomes" id="UP000326759"/>
    </source>
</evidence>
<dbReference type="GO" id="GO:0141148">
    <property type="term" value="F:enoyl-[acyl-carrier-protein] reductase (NADPH) activity"/>
    <property type="evidence" value="ECO:0007669"/>
    <property type="project" value="UniProtKB-EC"/>
</dbReference>
<evidence type="ECO:0000256" key="11">
    <source>
        <dbReference type="ARBA" id="ARBA00038963"/>
    </source>
</evidence>
<dbReference type="FunFam" id="3.40.50.720:FF:000112">
    <property type="entry name" value="Enoyl-[acyl-carrier-protein] reductase 1, mitochondrial"/>
    <property type="match status" value="1"/>
</dbReference>
<evidence type="ECO:0000256" key="13">
    <source>
        <dbReference type="ARBA" id="ARBA00042123"/>
    </source>
</evidence>
<accession>A0A5N5THK4</accession>
<name>A0A5N5THK4_9CRUS</name>
<dbReference type="EC" id="1.3.1.104" evidence="11"/>
<evidence type="ECO:0000313" key="16">
    <source>
        <dbReference type="EMBL" id="KAB7506126.1"/>
    </source>
</evidence>
<comment type="catalytic activity">
    <reaction evidence="14">
        <text>a 2,3-saturated acyl-[ACP] + NADP(+) = a (2E)-enoyl-[ACP] + NADPH + H(+)</text>
        <dbReference type="Rhea" id="RHEA:22564"/>
        <dbReference type="Rhea" id="RHEA-COMP:9925"/>
        <dbReference type="Rhea" id="RHEA-COMP:9926"/>
        <dbReference type="ChEBI" id="CHEBI:15378"/>
        <dbReference type="ChEBI" id="CHEBI:57783"/>
        <dbReference type="ChEBI" id="CHEBI:58349"/>
        <dbReference type="ChEBI" id="CHEBI:78784"/>
        <dbReference type="ChEBI" id="CHEBI:78785"/>
        <dbReference type="EC" id="1.3.1.104"/>
    </reaction>
</comment>
<reference evidence="16 17" key="1">
    <citation type="journal article" date="2019" name="PLoS Biol.">
        <title>Sex chromosomes control vertical transmission of feminizing Wolbachia symbionts in an isopod.</title>
        <authorList>
            <person name="Becking T."/>
            <person name="Chebbi M.A."/>
            <person name="Giraud I."/>
            <person name="Moumen B."/>
            <person name="Laverre T."/>
            <person name="Caubet Y."/>
            <person name="Peccoud J."/>
            <person name="Gilbert C."/>
            <person name="Cordaux R."/>
        </authorList>
    </citation>
    <scope>NUCLEOTIDE SEQUENCE [LARGE SCALE GENOMIC DNA]</scope>
    <source>
        <strain evidence="16">ANa2</strain>
        <tissue evidence="16">Whole body excluding digestive tract and cuticle</tissue>
    </source>
</reference>
<dbReference type="OrthoDB" id="7482721at2759"/>
<dbReference type="InterPro" id="IPR013149">
    <property type="entry name" value="ADH-like_C"/>
</dbReference>
<protein>
    <recommendedName>
        <fullName evidence="12">Enoyl-[acyl-carrier-protein] reductase, mitochondrial</fullName>
        <ecNumber evidence="11">1.3.1.104</ecNumber>
    </recommendedName>
    <alternativeName>
        <fullName evidence="13">2-enoyl thioester reductase</fullName>
    </alternativeName>
</protein>
<dbReference type="SUPFAM" id="SSF51735">
    <property type="entry name" value="NAD(P)-binding Rossmann-fold domains"/>
    <property type="match status" value="1"/>
</dbReference>
<keyword evidence="4" id="KW-0276">Fatty acid metabolism</keyword>
<evidence type="ECO:0000256" key="9">
    <source>
        <dbReference type="ARBA" id="ARBA00023128"/>
    </source>
</evidence>
<dbReference type="PANTHER" id="PTHR43981:SF2">
    <property type="entry name" value="ENOYL-[ACYL-CARRIER-PROTEIN] REDUCTASE, MITOCHONDRIAL"/>
    <property type="match status" value="1"/>
</dbReference>
<keyword evidence="7" id="KW-0560">Oxidoreductase</keyword>
<evidence type="ECO:0000256" key="2">
    <source>
        <dbReference type="ARBA" id="ARBA00010371"/>
    </source>
</evidence>
<gene>
    <name evidence="16" type="primary">mecr</name>
    <name evidence="16" type="ORF">Anas_05583</name>
</gene>
<dbReference type="InterPro" id="IPR036291">
    <property type="entry name" value="NAD(P)-bd_dom_sf"/>
</dbReference>
<comment type="caution">
    <text evidence="16">The sequence shown here is derived from an EMBL/GenBank/DDBJ whole genome shotgun (WGS) entry which is preliminary data.</text>
</comment>
<keyword evidence="3" id="KW-0444">Lipid biosynthesis</keyword>
<evidence type="ECO:0000256" key="5">
    <source>
        <dbReference type="ARBA" id="ARBA00022857"/>
    </source>
</evidence>
<keyword evidence="17" id="KW-1185">Reference proteome</keyword>
<dbReference type="Proteomes" id="UP000326759">
    <property type="component" value="Unassembled WGS sequence"/>
</dbReference>
<proteinExistence type="inferred from homology"/>
<evidence type="ECO:0000256" key="6">
    <source>
        <dbReference type="ARBA" id="ARBA00022946"/>
    </source>
</evidence>
<evidence type="ECO:0000256" key="12">
    <source>
        <dbReference type="ARBA" id="ARBA00041058"/>
    </source>
</evidence>
<evidence type="ECO:0000259" key="15">
    <source>
        <dbReference type="SMART" id="SM00829"/>
    </source>
</evidence>
<keyword evidence="10" id="KW-0275">Fatty acid biosynthesis</keyword>
<evidence type="ECO:0000256" key="10">
    <source>
        <dbReference type="ARBA" id="ARBA00023160"/>
    </source>
</evidence>
<dbReference type="Pfam" id="PF08240">
    <property type="entry name" value="ADH_N"/>
    <property type="match status" value="1"/>
</dbReference>
<dbReference type="EMBL" id="SEYY01000986">
    <property type="protein sequence ID" value="KAB7506126.1"/>
    <property type="molecule type" value="Genomic_DNA"/>
</dbReference>
<evidence type="ECO:0000256" key="4">
    <source>
        <dbReference type="ARBA" id="ARBA00022832"/>
    </source>
</evidence>
<dbReference type="InterPro" id="IPR011032">
    <property type="entry name" value="GroES-like_sf"/>
</dbReference>
<comment type="similarity">
    <text evidence="2">Belongs to the zinc-containing alcohol dehydrogenase family. Quinone oxidoreductase subfamily.</text>
</comment>
<keyword evidence="9" id="KW-0496">Mitochondrion</keyword>
<dbReference type="GO" id="GO:0006633">
    <property type="term" value="P:fatty acid biosynthetic process"/>
    <property type="evidence" value="ECO:0007669"/>
    <property type="project" value="UniProtKB-KW"/>
</dbReference>
<comment type="subcellular location">
    <subcellularLocation>
        <location evidence="1">Mitochondrion</location>
    </subcellularLocation>
</comment>
<dbReference type="InterPro" id="IPR020843">
    <property type="entry name" value="ER"/>
</dbReference>
<keyword evidence="6" id="KW-0809">Transit peptide</keyword>
<dbReference type="PANTHER" id="PTHR43981">
    <property type="entry name" value="ENOYL-[ACYL-CARRIER-PROTEIN] REDUCTASE, MITOCHONDRIAL"/>
    <property type="match status" value="1"/>
</dbReference>
<evidence type="ECO:0000256" key="1">
    <source>
        <dbReference type="ARBA" id="ARBA00004173"/>
    </source>
</evidence>
<dbReference type="CDD" id="cd08290">
    <property type="entry name" value="ETR"/>
    <property type="match status" value="1"/>
</dbReference>
<dbReference type="SMART" id="SM00829">
    <property type="entry name" value="PKS_ER"/>
    <property type="match status" value="1"/>
</dbReference>
<organism evidence="16 17">
    <name type="scientific">Armadillidium nasatum</name>
    <dbReference type="NCBI Taxonomy" id="96803"/>
    <lineage>
        <taxon>Eukaryota</taxon>
        <taxon>Metazoa</taxon>
        <taxon>Ecdysozoa</taxon>
        <taxon>Arthropoda</taxon>
        <taxon>Crustacea</taxon>
        <taxon>Multicrustacea</taxon>
        <taxon>Malacostraca</taxon>
        <taxon>Eumalacostraca</taxon>
        <taxon>Peracarida</taxon>
        <taxon>Isopoda</taxon>
        <taxon>Oniscidea</taxon>
        <taxon>Crinocheta</taxon>
        <taxon>Armadillidiidae</taxon>
        <taxon>Armadillidium</taxon>
    </lineage>
</organism>
<feature type="domain" description="Enoyl reductase (ER)" evidence="15">
    <location>
        <begin position="66"/>
        <end position="380"/>
    </location>
</feature>
<evidence type="ECO:0000256" key="8">
    <source>
        <dbReference type="ARBA" id="ARBA00023098"/>
    </source>
</evidence>
<dbReference type="Gene3D" id="3.90.180.10">
    <property type="entry name" value="Medium-chain alcohol dehydrogenases, catalytic domain"/>
    <property type="match status" value="1"/>
</dbReference>